<organism evidence="1 2">
    <name type="scientific">Saccharothrix carnea</name>
    <dbReference type="NCBI Taxonomy" id="1280637"/>
    <lineage>
        <taxon>Bacteria</taxon>
        <taxon>Bacillati</taxon>
        <taxon>Actinomycetota</taxon>
        <taxon>Actinomycetes</taxon>
        <taxon>Pseudonocardiales</taxon>
        <taxon>Pseudonocardiaceae</taxon>
        <taxon>Saccharothrix</taxon>
    </lineage>
</organism>
<dbReference type="AlphaFoldDB" id="A0A2P8HED6"/>
<evidence type="ECO:0000313" key="2">
    <source>
        <dbReference type="Proteomes" id="UP000241118"/>
    </source>
</evidence>
<keyword evidence="2" id="KW-1185">Reference proteome</keyword>
<comment type="caution">
    <text evidence="1">The sequence shown here is derived from an EMBL/GenBank/DDBJ whole genome shotgun (WGS) entry which is preliminary data.</text>
</comment>
<dbReference type="Proteomes" id="UP000241118">
    <property type="component" value="Unassembled WGS sequence"/>
</dbReference>
<gene>
    <name evidence="1" type="ORF">B0I31_1286</name>
</gene>
<sequence>MRGDLAPEFKTAVKDALLELPPDAVAEIGKLLDVDPPGPLVAVDRSTYQPLFDLAETMGLTEADI</sequence>
<protein>
    <submittedName>
        <fullName evidence="1">Uncharacterized protein</fullName>
    </submittedName>
</protein>
<dbReference type="EMBL" id="PYAX01000028">
    <property type="protein sequence ID" value="PSL44582.1"/>
    <property type="molecule type" value="Genomic_DNA"/>
</dbReference>
<accession>A0A2P8HED6</accession>
<reference evidence="1 2" key="1">
    <citation type="submission" date="2018-03" db="EMBL/GenBank/DDBJ databases">
        <title>Genomic Encyclopedia of Type Strains, Phase III (KMG-III): the genomes of soil and plant-associated and newly described type strains.</title>
        <authorList>
            <person name="Whitman W."/>
        </authorList>
    </citation>
    <scope>NUCLEOTIDE SEQUENCE [LARGE SCALE GENOMIC DNA]</scope>
    <source>
        <strain evidence="1 2">CGMCC 4.7097</strain>
    </source>
</reference>
<name>A0A2P8HED6_SACCR</name>
<dbReference type="RefSeq" id="WP_245950773.1">
    <property type="nucleotide sequence ID" value="NZ_PYAX01000028.1"/>
</dbReference>
<evidence type="ECO:0000313" key="1">
    <source>
        <dbReference type="EMBL" id="PSL44582.1"/>
    </source>
</evidence>
<proteinExistence type="predicted"/>